<sequence>MSYAYGLWLSFNNQEEVFELPVLPGKIEVTGKGEGSGYEVYGLGQINVIKSPGLAEYSFEAILPAAGNPYPFITARYYYEPRYYVDLIEKWRQTRHPIRFVYTGPSLQINTPASIESFDWSETAGESGDIQISLSLKEYRFYAARRATVMDGQVQQLEPPRAIDRSFQPFYAVTEEKETLSNISQKVYGKPDYHAEIKRLNNLTDAAVEKLFPGQILQLPNKDLLKGPEGVTP</sequence>
<keyword evidence="2" id="KW-1185">Reference proteome</keyword>
<protein>
    <submittedName>
        <fullName evidence="1">LysM peptidoglycan-binding domain-containing protein</fullName>
    </submittedName>
</protein>
<organism evidence="1 2">
    <name type="scientific">Paenibacillus mesotrionivorans</name>
    <dbReference type="NCBI Taxonomy" id="3160968"/>
    <lineage>
        <taxon>Bacteria</taxon>
        <taxon>Bacillati</taxon>
        <taxon>Bacillota</taxon>
        <taxon>Bacilli</taxon>
        <taxon>Bacillales</taxon>
        <taxon>Paenibacillaceae</taxon>
        <taxon>Paenibacillus</taxon>
    </lineage>
</organism>
<reference evidence="1" key="1">
    <citation type="submission" date="2024-12" db="EMBL/GenBank/DDBJ databases">
        <authorList>
            <person name="Wu N."/>
        </authorList>
    </citation>
    <scope>NUCLEOTIDE SEQUENCE</scope>
    <source>
        <strain evidence="1">P15</strain>
    </source>
</reference>
<name>A0ACC7NWN9_9BACL</name>
<proteinExistence type="predicted"/>
<evidence type="ECO:0000313" key="1">
    <source>
        <dbReference type="EMBL" id="MFM9329179.1"/>
    </source>
</evidence>
<dbReference type="Proteomes" id="UP001631969">
    <property type="component" value="Unassembled WGS sequence"/>
</dbReference>
<dbReference type="EMBL" id="JBJURJ010000007">
    <property type="protein sequence ID" value="MFM9329179.1"/>
    <property type="molecule type" value="Genomic_DNA"/>
</dbReference>
<evidence type="ECO:0000313" key="2">
    <source>
        <dbReference type="Proteomes" id="UP001631969"/>
    </source>
</evidence>
<accession>A0ACC7NWN9</accession>
<comment type="caution">
    <text evidence="1">The sequence shown here is derived from an EMBL/GenBank/DDBJ whole genome shotgun (WGS) entry which is preliminary data.</text>
</comment>
<gene>
    <name evidence="1" type="ORF">ACI1P1_12860</name>
</gene>